<feature type="region of interest" description="Disordered" evidence="1">
    <location>
        <begin position="213"/>
        <end position="232"/>
    </location>
</feature>
<evidence type="ECO:0000313" key="2">
    <source>
        <dbReference type="EMBL" id="ESO90990.1"/>
    </source>
</evidence>
<dbReference type="GeneID" id="20239433"/>
<dbReference type="HOGENOM" id="CLU_472711_0_0_1"/>
<feature type="compositionally biased region" description="Polar residues" evidence="1">
    <location>
        <begin position="172"/>
        <end position="193"/>
    </location>
</feature>
<dbReference type="KEGG" id="lgi:LOTGIDRAFT_163501"/>
<feature type="region of interest" description="Disordered" evidence="1">
    <location>
        <begin position="425"/>
        <end position="445"/>
    </location>
</feature>
<protein>
    <submittedName>
        <fullName evidence="2">Uncharacterized protein</fullName>
    </submittedName>
</protein>
<feature type="region of interest" description="Disordered" evidence="1">
    <location>
        <begin position="523"/>
        <end position="555"/>
    </location>
</feature>
<evidence type="ECO:0000313" key="3">
    <source>
        <dbReference type="Proteomes" id="UP000030746"/>
    </source>
</evidence>
<organism evidence="2 3">
    <name type="scientific">Lottia gigantea</name>
    <name type="common">Giant owl limpet</name>
    <dbReference type="NCBI Taxonomy" id="225164"/>
    <lineage>
        <taxon>Eukaryota</taxon>
        <taxon>Metazoa</taxon>
        <taxon>Spiralia</taxon>
        <taxon>Lophotrochozoa</taxon>
        <taxon>Mollusca</taxon>
        <taxon>Gastropoda</taxon>
        <taxon>Patellogastropoda</taxon>
        <taxon>Lottioidea</taxon>
        <taxon>Lottiidae</taxon>
        <taxon>Lottia</taxon>
    </lineage>
</organism>
<dbReference type="RefSeq" id="XP_009058261.1">
    <property type="nucleotide sequence ID" value="XM_009060013.1"/>
</dbReference>
<feature type="region of interest" description="Disordered" evidence="1">
    <location>
        <begin position="147"/>
        <end position="193"/>
    </location>
</feature>
<feature type="compositionally biased region" description="Low complexity" evidence="1">
    <location>
        <begin position="156"/>
        <end position="171"/>
    </location>
</feature>
<dbReference type="CTD" id="20239433"/>
<dbReference type="AlphaFoldDB" id="V4A7J4"/>
<proteinExistence type="predicted"/>
<evidence type="ECO:0000256" key="1">
    <source>
        <dbReference type="SAM" id="MobiDB-lite"/>
    </source>
</evidence>
<dbReference type="OrthoDB" id="6086695at2759"/>
<reference evidence="2 3" key="1">
    <citation type="journal article" date="2013" name="Nature">
        <title>Insights into bilaterian evolution from three spiralian genomes.</title>
        <authorList>
            <person name="Simakov O."/>
            <person name="Marletaz F."/>
            <person name="Cho S.J."/>
            <person name="Edsinger-Gonzales E."/>
            <person name="Havlak P."/>
            <person name="Hellsten U."/>
            <person name="Kuo D.H."/>
            <person name="Larsson T."/>
            <person name="Lv J."/>
            <person name="Arendt D."/>
            <person name="Savage R."/>
            <person name="Osoegawa K."/>
            <person name="de Jong P."/>
            <person name="Grimwood J."/>
            <person name="Chapman J.A."/>
            <person name="Shapiro H."/>
            <person name="Aerts A."/>
            <person name="Otillar R.P."/>
            <person name="Terry A.Y."/>
            <person name="Boore J.L."/>
            <person name="Grigoriev I.V."/>
            <person name="Lindberg D.R."/>
            <person name="Seaver E.C."/>
            <person name="Weisblat D.A."/>
            <person name="Putnam N.H."/>
            <person name="Rokhsar D.S."/>
        </authorList>
    </citation>
    <scope>NUCLEOTIDE SEQUENCE [LARGE SCALE GENOMIC DNA]</scope>
</reference>
<dbReference type="EMBL" id="KB202284">
    <property type="protein sequence ID" value="ESO90990.1"/>
    <property type="molecule type" value="Genomic_DNA"/>
</dbReference>
<accession>V4A7J4</accession>
<name>V4A7J4_LOTGI</name>
<dbReference type="Proteomes" id="UP000030746">
    <property type="component" value="Unassembled WGS sequence"/>
</dbReference>
<dbReference type="OMA" id="PENHTHI"/>
<sequence length="555" mass="62610">MSQSVFHVNHNESTLVNEVQNSYDAITAYNMFSFQYDGAGSRLIQTLSQALKGTVYQQISEECWTCFTEIYSARQTLKFIEHYKAMERELFNLKKQIDSGNQQDLSKLYSQTFFHILLQFIKMQDDYFKLCHENISNIISKLMKTSEEATTSPTEQPAQSSPSKQKSNVSSTNSSPKLTKHQTSPPKQQQPTLKSSFLSLFERKSVPREKQSAFYVDVQDDSNEKGNPRQQMPTITCDDISAQSHISNGTTSSSSTKNLVDIASDEEIDSVINLLSCLTPTNPGNNSNTMSVIPENHIQLTVPQIYRMPSPLSDTNIDELKPPNFVVHRRSEGSLDLSAIQKNIWNSPHRGSLPGGGLRQFGGDISAINRRYSQDMYHSFRGSSPYVPSVGWPGTHWLTPTSNLHTNNTWPYYNALNHGQTDTLNSSWSGVQDSSDLSDDSSCGGGEQFFAVGQDLVQALDSKDYDSDDENKTKGDKRNIKKCSNTWPVLQQWDKTNTDHNNMLQPPSDEDHMIHRPVQMQWSDPMSSHSMWPSNPPGVQQQRHSQSMQGFSLYQ</sequence>
<keyword evidence="3" id="KW-1185">Reference proteome</keyword>
<gene>
    <name evidence="2" type="ORF">LOTGIDRAFT_163501</name>
</gene>